<dbReference type="Gene3D" id="3.50.50.60">
    <property type="entry name" value="FAD/NAD(P)-binding domain"/>
    <property type="match status" value="2"/>
</dbReference>
<dbReference type="GO" id="GO:0004791">
    <property type="term" value="F:thioredoxin-disulfide reductase (NADPH) activity"/>
    <property type="evidence" value="ECO:0007669"/>
    <property type="project" value="UniProtKB-UniRule"/>
</dbReference>
<dbReference type="EC" id="1.8.1.9" evidence="7"/>
<evidence type="ECO:0000256" key="5">
    <source>
        <dbReference type="ARBA" id="ARBA00023157"/>
    </source>
</evidence>
<dbReference type="InterPro" id="IPR005982">
    <property type="entry name" value="Thioredox_Rdtase"/>
</dbReference>
<dbReference type="GO" id="GO:0019430">
    <property type="term" value="P:removal of superoxide radicals"/>
    <property type="evidence" value="ECO:0007669"/>
    <property type="project" value="UniProtKB-UniRule"/>
</dbReference>
<evidence type="ECO:0000256" key="3">
    <source>
        <dbReference type="ARBA" id="ARBA00022827"/>
    </source>
</evidence>
<dbReference type="PRINTS" id="PR00469">
    <property type="entry name" value="PNDRDTASEII"/>
</dbReference>
<name>A0A1X4XVL6_9BACT</name>
<dbReference type="Pfam" id="PF07992">
    <property type="entry name" value="Pyr_redox_2"/>
    <property type="match status" value="1"/>
</dbReference>
<evidence type="ECO:0000256" key="7">
    <source>
        <dbReference type="RuleBase" id="RU003880"/>
    </source>
</evidence>
<evidence type="ECO:0000256" key="1">
    <source>
        <dbReference type="ARBA" id="ARBA00009333"/>
    </source>
</evidence>
<keyword evidence="6 7" id="KW-0676">Redox-active center</keyword>
<dbReference type="InterPro" id="IPR050097">
    <property type="entry name" value="Ferredoxin-NADP_redctase_2"/>
</dbReference>
<comment type="subunit">
    <text evidence="7">Homodimer.</text>
</comment>
<dbReference type="STRING" id="1562698.DESAMIL20_1130"/>
<reference evidence="10 11" key="1">
    <citation type="journal article" date="2017" name="Front. Microbiol.">
        <title>Genome Sequence of Desulfurella amilsii Strain TR1 and Comparative Genomics of Desulfurellaceae Family.</title>
        <authorList>
            <person name="Florentino A.P."/>
            <person name="Stams A.J."/>
            <person name="Sanchez-Andrea I."/>
        </authorList>
    </citation>
    <scope>NUCLEOTIDE SEQUENCE [LARGE SCALE GENOMIC DNA]</scope>
    <source>
        <strain evidence="10 11">TR1</strain>
    </source>
</reference>
<comment type="similarity">
    <text evidence="1 7">Belongs to the class-II pyridine nucleotide-disulfide oxidoreductase family.</text>
</comment>
<keyword evidence="4 7" id="KW-0560">Oxidoreductase</keyword>
<dbReference type="EMBL" id="MDSU01000018">
    <property type="protein sequence ID" value="OSS41577.1"/>
    <property type="molecule type" value="Genomic_DNA"/>
</dbReference>
<evidence type="ECO:0000256" key="6">
    <source>
        <dbReference type="ARBA" id="ARBA00023284"/>
    </source>
</evidence>
<dbReference type="NCBIfam" id="TIGR01292">
    <property type="entry name" value="TRX_reduct"/>
    <property type="match status" value="1"/>
</dbReference>
<dbReference type="PRINTS" id="PR00368">
    <property type="entry name" value="FADPNR"/>
</dbReference>
<dbReference type="OrthoDB" id="9806179at2"/>
<dbReference type="GO" id="GO:0005737">
    <property type="term" value="C:cytoplasm"/>
    <property type="evidence" value="ECO:0007669"/>
    <property type="project" value="InterPro"/>
</dbReference>
<dbReference type="PANTHER" id="PTHR48105">
    <property type="entry name" value="THIOREDOXIN REDUCTASE 1-RELATED-RELATED"/>
    <property type="match status" value="1"/>
</dbReference>
<dbReference type="RefSeq" id="WP_086033823.1">
    <property type="nucleotide sequence ID" value="NZ_MDSU01000018.1"/>
</dbReference>
<keyword evidence="3 7" id="KW-0274">FAD</keyword>
<feature type="domain" description="FAD/NAD(P)-binding" evidence="9">
    <location>
        <begin position="2"/>
        <end position="290"/>
    </location>
</feature>
<proteinExistence type="inferred from homology"/>
<evidence type="ECO:0000313" key="11">
    <source>
        <dbReference type="Proteomes" id="UP000194141"/>
    </source>
</evidence>
<evidence type="ECO:0000256" key="4">
    <source>
        <dbReference type="ARBA" id="ARBA00023002"/>
    </source>
</evidence>
<organism evidence="10 11">
    <name type="scientific">Desulfurella amilsii</name>
    <dbReference type="NCBI Taxonomy" id="1562698"/>
    <lineage>
        <taxon>Bacteria</taxon>
        <taxon>Pseudomonadati</taxon>
        <taxon>Campylobacterota</taxon>
        <taxon>Desulfurellia</taxon>
        <taxon>Desulfurellales</taxon>
        <taxon>Desulfurellaceae</taxon>
        <taxon>Desulfurella</taxon>
    </lineage>
</organism>
<keyword evidence="5" id="KW-1015">Disulfide bond</keyword>
<dbReference type="InterPro" id="IPR023753">
    <property type="entry name" value="FAD/NAD-binding_dom"/>
</dbReference>
<keyword evidence="11" id="KW-1185">Reference proteome</keyword>
<evidence type="ECO:0000256" key="8">
    <source>
        <dbReference type="RuleBase" id="RU003881"/>
    </source>
</evidence>
<dbReference type="SUPFAM" id="SSF51905">
    <property type="entry name" value="FAD/NAD(P)-binding domain"/>
    <property type="match status" value="1"/>
</dbReference>
<dbReference type="PROSITE" id="PS00573">
    <property type="entry name" value="PYRIDINE_REDOX_2"/>
    <property type="match status" value="1"/>
</dbReference>
<gene>
    <name evidence="10" type="ORF">DESAMIL20_1130</name>
</gene>
<sequence>MYDVVIIGGGPAGLTAGIYAARSGLKAIVLEDKVFGGQIVFSADLENYPGFPEGISGMDIIDKFLKQAKKFDVEISYDGIESIENDISCKRVILKNKSCITTKTVIIATGASADKLGCPGEAKFLGKGVSYCATCDGAFFKGKTVTVIGGGDSALEEALYLANLVKKIYLIHRRDQFRAVKILQDRIKKNNKVEIIFDSVVKEILGDKFVKGVLIENVKTKQQSRLDIDGIFIYIGLTPNSKFASDLIQTDEYGYIITNEEMETNIPGIYAVGDVRKKSLRQVVTACADGAIAASNAQKYIEKMKA</sequence>
<protein>
    <recommendedName>
        <fullName evidence="7">Thioredoxin reductase</fullName>
        <ecNumber evidence="7">1.8.1.9</ecNumber>
    </recommendedName>
</protein>
<keyword evidence="8" id="KW-0521">NADP</keyword>
<evidence type="ECO:0000313" key="10">
    <source>
        <dbReference type="EMBL" id="OSS41577.1"/>
    </source>
</evidence>
<dbReference type="InterPro" id="IPR036188">
    <property type="entry name" value="FAD/NAD-bd_sf"/>
</dbReference>
<dbReference type="InterPro" id="IPR008255">
    <property type="entry name" value="Pyr_nucl-diS_OxRdtase_2_AS"/>
</dbReference>
<evidence type="ECO:0000256" key="2">
    <source>
        <dbReference type="ARBA" id="ARBA00022630"/>
    </source>
</evidence>
<dbReference type="AlphaFoldDB" id="A0A1X4XVL6"/>
<comment type="caution">
    <text evidence="10">The sequence shown here is derived from an EMBL/GenBank/DDBJ whole genome shotgun (WGS) entry which is preliminary data.</text>
</comment>
<comment type="cofactor">
    <cofactor evidence="8">
        <name>FAD</name>
        <dbReference type="ChEBI" id="CHEBI:57692"/>
    </cofactor>
    <text evidence="8">Binds 1 FAD per subunit.</text>
</comment>
<keyword evidence="2 7" id="KW-0285">Flavoprotein</keyword>
<dbReference type="Proteomes" id="UP000194141">
    <property type="component" value="Unassembled WGS sequence"/>
</dbReference>
<comment type="catalytic activity">
    <reaction evidence="7">
        <text>[thioredoxin]-dithiol + NADP(+) = [thioredoxin]-disulfide + NADPH + H(+)</text>
        <dbReference type="Rhea" id="RHEA:20345"/>
        <dbReference type="Rhea" id="RHEA-COMP:10698"/>
        <dbReference type="Rhea" id="RHEA-COMP:10700"/>
        <dbReference type="ChEBI" id="CHEBI:15378"/>
        <dbReference type="ChEBI" id="CHEBI:29950"/>
        <dbReference type="ChEBI" id="CHEBI:50058"/>
        <dbReference type="ChEBI" id="CHEBI:57783"/>
        <dbReference type="ChEBI" id="CHEBI:58349"/>
        <dbReference type="EC" id="1.8.1.9"/>
    </reaction>
</comment>
<evidence type="ECO:0000259" key="9">
    <source>
        <dbReference type="Pfam" id="PF07992"/>
    </source>
</evidence>
<accession>A0A1X4XVL6</accession>